<keyword evidence="3" id="KW-1185">Reference proteome</keyword>
<feature type="transmembrane region" description="Helical" evidence="1">
    <location>
        <begin position="70"/>
        <end position="91"/>
    </location>
</feature>
<evidence type="ECO:0000313" key="3">
    <source>
        <dbReference type="Proteomes" id="UP001485226"/>
    </source>
</evidence>
<protein>
    <submittedName>
        <fullName evidence="2">Uncharacterized protein</fullName>
    </submittedName>
</protein>
<reference evidence="2 3" key="1">
    <citation type="submission" date="2024-04" db="EMBL/GenBank/DDBJ databases">
        <title>Flavobacterium sp. DGU38 16S ribosomal RNA gene Genome sequencing and assembly.</title>
        <authorList>
            <person name="Park S."/>
        </authorList>
    </citation>
    <scope>NUCLEOTIDE SEQUENCE [LARGE SCALE GENOMIC DNA]</scope>
    <source>
        <strain evidence="2 3">DGU38</strain>
    </source>
</reference>
<keyword evidence="1" id="KW-0812">Transmembrane</keyword>
<name>A0ABU9ITA8_9FLAO</name>
<comment type="caution">
    <text evidence="2">The sequence shown here is derived from an EMBL/GenBank/DDBJ whole genome shotgun (WGS) entry which is preliminary data.</text>
</comment>
<evidence type="ECO:0000313" key="2">
    <source>
        <dbReference type="EMBL" id="MEL1254887.1"/>
    </source>
</evidence>
<proteinExistence type="predicted"/>
<accession>A0ABU9ITA8</accession>
<gene>
    <name evidence="2" type="ORF">AAEO57_13935</name>
</gene>
<dbReference type="Proteomes" id="UP001485226">
    <property type="component" value="Unassembled WGS sequence"/>
</dbReference>
<keyword evidence="1" id="KW-0472">Membrane</keyword>
<dbReference type="EMBL" id="JBBYHS010000014">
    <property type="protein sequence ID" value="MEL1254887.1"/>
    <property type="molecule type" value="Genomic_DNA"/>
</dbReference>
<dbReference type="RefSeq" id="WP_341693629.1">
    <property type="nucleotide sequence ID" value="NZ_JBBYHS010000014.1"/>
</dbReference>
<organism evidence="2 3">
    <name type="scientific">Flavobacterium calami</name>
    <dbReference type="NCBI Taxonomy" id="3139144"/>
    <lineage>
        <taxon>Bacteria</taxon>
        <taxon>Pseudomonadati</taxon>
        <taxon>Bacteroidota</taxon>
        <taxon>Flavobacteriia</taxon>
        <taxon>Flavobacteriales</taxon>
        <taxon>Flavobacteriaceae</taxon>
        <taxon>Flavobacterium</taxon>
    </lineage>
</organism>
<evidence type="ECO:0000256" key="1">
    <source>
        <dbReference type="SAM" id="Phobius"/>
    </source>
</evidence>
<keyword evidence="1" id="KW-1133">Transmembrane helix</keyword>
<sequence>MELNKIENILEKYFQGETTIAEENELKEYFSSPDVAQHLEQYKPVFGYFSQVKEQKSAYEIPLQSKKRKVAWLSIAASAVLLLGIGTYFFVSEQNNRSEMASQTELGTYDDPEEALKATQKALALLSKNVNVGIESVQYINEYEQSKNKIFKQ</sequence>